<dbReference type="Gene3D" id="3.40.50.150">
    <property type="entry name" value="Vaccinia Virus protein VP39"/>
    <property type="match status" value="1"/>
</dbReference>
<dbReference type="SUPFAM" id="SSF53335">
    <property type="entry name" value="S-adenosyl-L-methionine-dependent methyltransferases"/>
    <property type="match status" value="1"/>
</dbReference>
<evidence type="ECO:0000313" key="2">
    <source>
        <dbReference type="Proteomes" id="UP001597171"/>
    </source>
</evidence>
<dbReference type="InterPro" id="IPR002052">
    <property type="entry name" value="DNA_methylase_N6_adenine_CS"/>
</dbReference>
<accession>A0ABW3ZAX1</accession>
<dbReference type="GO" id="GO:0008168">
    <property type="term" value="F:methyltransferase activity"/>
    <property type="evidence" value="ECO:0007669"/>
    <property type="project" value="UniProtKB-KW"/>
</dbReference>
<reference evidence="2" key="1">
    <citation type="journal article" date="2019" name="Int. J. Syst. Evol. Microbiol.">
        <title>The Global Catalogue of Microorganisms (GCM) 10K type strain sequencing project: providing services to taxonomists for standard genome sequencing and annotation.</title>
        <authorList>
            <consortium name="The Broad Institute Genomics Platform"/>
            <consortium name="The Broad Institute Genome Sequencing Center for Infectious Disease"/>
            <person name="Wu L."/>
            <person name="Ma J."/>
        </authorList>
    </citation>
    <scope>NUCLEOTIDE SEQUENCE [LARGE SCALE GENOMIC DNA]</scope>
    <source>
        <strain evidence="2">CCUG 61696</strain>
    </source>
</reference>
<dbReference type="PROSITE" id="PS00092">
    <property type="entry name" value="N6_MTASE"/>
    <property type="match status" value="1"/>
</dbReference>
<dbReference type="RefSeq" id="WP_378777121.1">
    <property type="nucleotide sequence ID" value="NZ_JBHTMX010000245.1"/>
</dbReference>
<dbReference type="Pfam" id="PF03602">
    <property type="entry name" value="Cons_hypoth95"/>
    <property type="match status" value="1"/>
</dbReference>
<sequence>GPIGTVAPFDLVFCDPPYGRGLGEQALASARAGGWLSPGALAVWEEAADADCPALDGFETLETRLYGDTRVTLLRAA</sequence>
<keyword evidence="1" id="KW-0808">Transferase</keyword>
<name>A0ABW3ZAX1_9HYPH</name>
<keyword evidence="2" id="KW-1185">Reference proteome</keyword>
<gene>
    <name evidence="1" type="ORF">ACFQ4O_16010</name>
</gene>
<feature type="non-terminal residue" evidence="1">
    <location>
        <position position="1"/>
    </location>
</feature>
<dbReference type="EMBL" id="JBHTMX010000245">
    <property type="protein sequence ID" value="MFD1333506.1"/>
    <property type="molecule type" value="Genomic_DNA"/>
</dbReference>
<keyword evidence="1" id="KW-0489">Methyltransferase</keyword>
<organism evidence="1 2">
    <name type="scientific">Methylopila musalis</name>
    <dbReference type="NCBI Taxonomy" id="1134781"/>
    <lineage>
        <taxon>Bacteria</taxon>
        <taxon>Pseudomonadati</taxon>
        <taxon>Pseudomonadota</taxon>
        <taxon>Alphaproteobacteria</taxon>
        <taxon>Hyphomicrobiales</taxon>
        <taxon>Methylopilaceae</taxon>
        <taxon>Methylopila</taxon>
    </lineage>
</organism>
<comment type="caution">
    <text evidence="1">The sequence shown here is derived from an EMBL/GenBank/DDBJ whole genome shotgun (WGS) entry which is preliminary data.</text>
</comment>
<proteinExistence type="predicted"/>
<dbReference type="Proteomes" id="UP001597171">
    <property type="component" value="Unassembled WGS sequence"/>
</dbReference>
<dbReference type="InterPro" id="IPR029063">
    <property type="entry name" value="SAM-dependent_MTases_sf"/>
</dbReference>
<dbReference type="GO" id="GO:0032259">
    <property type="term" value="P:methylation"/>
    <property type="evidence" value="ECO:0007669"/>
    <property type="project" value="UniProtKB-KW"/>
</dbReference>
<protein>
    <submittedName>
        <fullName evidence="1">RsmD family RNA methyltransferase</fullName>
    </submittedName>
</protein>
<evidence type="ECO:0000313" key="1">
    <source>
        <dbReference type="EMBL" id="MFD1333506.1"/>
    </source>
</evidence>